<evidence type="ECO:0000313" key="8">
    <source>
        <dbReference type="Proteomes" id="UP000073492"/>
    </source>
</evidence>
<dbReference type="InterPro" id="IPR000330">
    <property type="entry name" value="SNF2_N"/>
</dbReference>
<keyword evidence="8" id="KW-1185">Reference proteome</keyword>
<organism evidence="7 8">
    <name type="scientific">Pseudocercospora musae</name>
    <dbReference type="NCBI Taxonomy" id="113226"/>
    <lineage>
        <taxon>Eukaryota</taxon>
        <taxon>Fungi</taxon>
        <taxon>Dikarya</taxon>
        <taxon>Ascomycota</taxon>
        <taxon>Pezizomycotina</taxon>
        <taxon>Dothideomycetes</taxon>
        <taxon>Dothideomycetidae</taxon>
        <taxon>Mycosphaerellales</taxon>
        <taxon>Mycosphaerellaceae</taxon>
        <taxon>Pseudocercospora</taxon>
    </lineage>
</organism>
<feature type="compositionally biased region" description="Polar residues" evidence="4">
    <location>
        <begin position="911"/>
        <end position="924"/>
    </location>
</feature>
<dbReference type="SUPFAM" id="SSF52540">
    <property type="entry name" value="P-loop containing nucleoside triphosphate hydrolases"/>
    <property type="match status" value="2"/>
</dbReference>
<feature type="region of interest" description="Disordered" evidence="4">
    <location>
        <begin position="1164"/>
        <end position="1188"/>
    </location>
</feature>
<evidence type="ECO:0000259" key="5">
    <source>
        <dbReference type="PROSITE" id="PS51192"/>
    </source>
</evidence>
<sequence>MKRSLLRYHDARENASASRRAPHYPSGMKDTHHNVWSSAEQTTQKGRHTPNIMSDSEIQDEYCPNGIPILAWLQRCTQWRSHATYEMLAKGKIGTLATLRTVIVAYASPSLEMNPPLHPSLNDITSLCCGVCVTPGPVPRPVASSTFPASSAISTAPSTGEASDNGPVTASGNAFASSCQEALWDWKSASESYGFQHEALTTYTSSYGTGYEYTYTNYTGGVSATRSTTLCDGYPRVIGSGSYLKSSATTYIPSDFVTNTSVPGPYATPLPCSIGASDCAILWSSFNAFTSASLVDINGSRPEPPCATSGTSYSFAEASCGNSATPANNGIFASTVRLLYWPIRTVSNASSPFCLGDMPQTMTGTRTGEGPNTFVTGSLTITSPMVALSYSALRRGDGCGTTIDHTILTLQPDQLSSVRGARAAYDWRAFNYADLNWMCEGPDGTFEVQDTEIHRDKCYQDVQAVAYWDTNPQHDWRPISDKAAGTILNNYKPYVIPDDKLFTEFLEKYWGPTAMWWIDGAWDPPVAMTQVASAAPPTLPYVPAHTTSASAISPSATPATPADLSTASYPTALPDQEPSASTPENAPSSQQAAASSPGQSSVNIGGIIASALGATSQATSSEVESTSATEPPSCSEPRVVVINGQSVQLAASLTKLDGGGQTRALSTALSTALSQDFPAPVMSFDGTGDLVVGSQTVERGSALTLSGTTYSLPAEQVQSISENAVPSTSLAQTTNANDPMNSQSDVAPQSTAMSSDTSSGVAVQTAASGAVKRRDGRMLLMGSIFCVLLALNRQTGKACDVTSGKLDFDFDAVSTAYHLLRGVLPLTYCLDATDNDRPLVAGLFRLSIHSRRRRSRSFRVNRLSDRVVDWLEVWEYQEKAMVRERSPSRTSSGQFSSPQKKDRQPLANISAKMQSPNHKQTQSSDSDKAEKRQSGDVEFGKASPLRNPLKKSSPSIFMPKNRPHMQNRPVTAQDRIPSDSYRASVQAGQAPSSTATKPSSTSGRPDVARQLKLSSSLQQGATTISVPTNPPPRTIHPPQQPTYSSSTATMNPYATFIPPRQVIDLTRPQPKPQPHVIEDDDSAAENFDPDAEIRANSGKFGAIDPYMYMDSTRADEDMKKLLEAAFDDEAEKGKTRLRSRIKKVEKLQEEETKTKSLASKLTALSVNQDEEAKKEEDEDEQEEDGTVDGLSVKLLPHQVEGVSWMIDKEIGRTKTRGILPKGGILADDMGLGKTVQSVALMLTNPRPAIDAKPEFKGQKLPGKDVGKGTLVVAPLALIKQWESEIKSKVNNSHAMKVLVHHGANRTKNSAELKKYDVVITTFQTLTSEHAGSNMNLEYGTRVGCFGVHWYRLMLDEAHSIKNRNAKSTLACCALNSWYRWCLTGTPMQNNLDELQSLIRFLRIKPYCELPRWKDQITKPMKAGRGGLAMNRLQVFLKAFMKRRTKDILKKDGALNFGGKSATTENGEAKNGGMQIVKREVLTVECHFDPVEKEYYERLQARADKRLEQMMEAKGNADYIGALVLLLRLRQMCDHPQLIEMAMAKDKDAMTTGLPNGKRAGKDEGDEMDALTALMGGVSVETKNCDVCQIKLSAAESRDGAVRCSDCEADLRALKGKKSSKKQKKTKGKGRKSKRSNTVDENDVEPEPRRARNRKVVIDSDDEDEEGGGEWLVGKHDRNARNAPVDNSDDEEDEEGGGETLDTIDSERSDENDSQINDSPSRARKMKVVDSDDDTEASGDDEEAKEGSESDGSADDDGDESDQSGLLEGMSGFSKPKHAPSTKIRQLLRILHTETPKHKTIVFSQFTTMLDLIEPHLRHADIRFVRYDGSMRPDAREQSLNSLRNDRKTRVLLCSLKCGSLGLNLTAASRVVIVEPFWNPFVEEQAIDRVHRLNQTVDVKVFRLTIRETVEERILELQEKKRELANAAIEGGAKGMGNLSMKDILGLFKHDAENIEHANDREYWAKFGDDNRLLDGPAHVSASDHVRDLSDVHRPMPKAQQSRRVEDPIYGRRW</sequence>
<evidence type="ECO:0000256" key="1">
    <source>
        <dbReference type="ARBA" id="ARBA00022741"/>
    </source>
</evidence>
<dbReference type="GO" id="GO:0005634">
    <property type="term" value="C:nucleus"/>
    <property type="evidence" value="ECO:0007669"/>
    <property type="project" value="TreeGrafter"/>
</dbReference>
<dbReference type="SMART" id="SM00490">
    <property type="entry name" value="HELICc"/>
    <property type="match status" value="1"/>
</dbReference>
<dbReference type="PANTHER" id="PTHR45626:SF14">
    <property type="entry name" value="ATP-DEPENDENT DNA HELICASE (EUROFUNG)"/>
    <property type="match status" value="1"/>
</dbReference>
<feature type="compositionally biased region" description="Basic and acidic residues" evidence="4">
    <location>
        <begin position="925"/>
        <end position="939"/>
    </location>
</feature>
<reference evidence="7 8" key="1">
    <citation type="submission" date="2015-07" db="EMBL/GenBank/DDBJ databases">
        <title>Comparative genomics of the Sigatoka disease complex on banana suggests a link between parallel evolutionary changes in Pseudocercospora fijiensis and Pseudocercospora eumusae and increased virulence on the banana host.</title>
        <authorList>
            <person name="Chang T.-C."/>
            <person name="Salvucci A."/>
            <person name="Crous P.W."/>
            <person name="Stergiopoulos I."/>
        </authorList>
    </citation>
    <scope>NUCLEOTIDE SEQUENCE [LARGE SCALE GENOMIC DNA]</scope>
    <source>
        <strain evidence="7 8">CBS 116634</strain>
    </source>
</reference>
<feature type="domain" description="Helicase C-terminal" evidence="6">
    <location>
        <begin position="1782"/>
        <end position="1939"/>
    </location>
</feature>
<dbReference type="Pfam" id="PF00176">
    <property type="entry name" value="SNF2-rel_dom"/>
    <property type="match status" value="1"/>
</dbReference>
<dbReference type="PROSITE" id="PS51194">
    <property type="entry name" value="HELICASE_CTER"/>
    <property type="match status" value="1"/>
</dbReference>
<dbReference type="GO" id="GO:0006281">
    <property type="term" value="P:DNA repair"/>
    <property type="evidence" value="ECO:0007669"/>
    <property type="project" value="TreeGrafter"/>
</dbReference>
<evidence type="ECO:0000256" key="3">
    <source>
        <dbReference type="ARBA" id="ARBA00022840"/>
    </source>
</evidence>
<feature type="compositionally biased region" description="Acidic residues" evidence="4">
    <location>
        <begin position="1176"/>
        <end position="1186"/>
    </location>
</feature>
<evidence type="ECO:0000313" key="7">
    <source>
        <dbReference type="EMBL" id="KXT13619.1"/>
    </source>
</evidence>
<feature type="region of interest" description="Disordered" evidence="4">
    <location>
        <begin position="1"/>
        <end position="32"/>
    </location>
</feature>
<feature type="compositionally biased region" description="Basic and acidic residues" evidence="4">
    <location>
        <begin position="2002"/>
        <end position="2013"/>
    </location>
</feature>
<feature type="compositionally biased region" description="Polar residues" evidence="4">
    <location>
        <begin position="1012"/>
        <end position="1026"/>
    </location>
</feature>
<dbReference type="InterPro" id="IPR049730">
    <property type="entry name" value="SNF2/RAD54-like_C"/>
</dbReference>
<feature type="compositionally biased region" description="Low complexity" evidence="4">
    <location>
        <begin position="586"/>
        <end position="600"/>
    </location>
</feature>
<feature type="compositionally biased region" description="Low complexity" evidence="4">
    <location>
        <begin position="549"/>
        <end position="568"/>
    </location>
</feature>
<feature type="region of interest" description="Disordered" evidence="4">
    <location>
        <begin position="1994"/>
        <end position="2013"/>
    </location>
</feature>
<dbReference type="InterPro" id="IPR027417">
    <property type="entry name" value="P-loop_NTPase"/>
</dbReference>
<feature type="compositionally biased region" description="Acidic residues" evidence="4">
    <location>
        <begin position="1686"/>
        <end position="1703"/>
    </location>
</feature>
<dbReference type="PANTHER" id="PTHR45626">
    <property type="entry name" value="TRANSCRIPTION TERMINATION FACTOR 2-RELATED"/>
    <property type="match status" value="1"/>
</dbReference>
<dbReference type="Pfam" id="PF00271">
    <property type="entry name" value="Helicase_C"/>
    <property type="match status" value="1"/>
</dbReference>
<dbReference type="CDD" id="cd18008">
    <property type="entry name" value="DEXDc_SHPRH-like"/>
    <property type="match status" value="1"/>
</dbReference>
<dbReference type="InterPro" id="IPR014001">
    <property type="entry name" value="Helicase_ATP-bd"/>
</dbReference>
<dbReference type="GO" id="GO:0005524">
    <property type="term" value="F:ATP binding"/>
    <property type="evidence" value="ECO:0007669"/>
    <property type="project" value="UniProtKB-KW"/>
</dbReference>
<feature type="compositionally biased region" description="Polar residues" evidence="4">
    <location>
        <begin position="888"/>
        <end position="898"/>
    </location>
</feature>
<dbReference type="CDD" id="cd18793">
    <property type="entry name" value="SF2_C_SNF"/>
    <property type="match status" value="1"/>
</dbReference>
<dbReference type="InterPro" id="IPR050628">
    <property type="entry name" value="SNF2_RAD54_helicase_TF"/>
</dbReference>
<feature type="domain" description="Helicase ATP-binding" evidence="5">
    <location>
        <begin position="1214"/>
        <end position="1404"/>
    </location>
</feature>
<dbReference type="GO" id="GO:0008094">
    <property type="term" value="F:ATP-dependent activity, acting on DNA"/>
    <property type="evidence" value="ECO:0007669"/>
    <property type="project" value="TreeGrafter"/>
</dbReference>
<dbReference type="GO" id="GO:0016787">
    <property type="term" value="F:hydrolase activity"/>
    <property type="evidence" value="ECO:0007669"/>
    <property type="project" value="UniProtKB-KW"/>
</dbReference>
<dbReference type="PROSITE" id="PS51192">
    <property type="entry name" value="HELICASE_ATP_BIND_1"/>
    <property type="match status" value="1"/>
</dbReference>
<name>A0A139IG03_9PEZI</name>
<evidence type="ECO:0000256" key="2">
    <source>
        <dbReference type="ARBA" id="ARBA00022801"/>
    </source>
</evidence>
<feature type="compositionally biased region" description="Low complexity" evidence="4">
    <location>
        <begin position="990"/>
        <end position="1002"/>
    </location>
</feature>
<dbReference type="EMBL" id="LFZO01000109">
    <property type="protein sequence ID" value="KXT13619.1"/>
    <property type="molecule type" value="Genomic_DNA"/>
</dbReference>
<feature type="compositionally biased region" description="Acidic residues" evidence="4">
    <location>
        <begin position="1751"/>
        <end position="1761"/>
    </location>
</feature>
<keyword evidence="1" id="KW-0547">Nucleotide-binding</keyword>
<feature type="compositionally biased region" description="Pro residues" evidence="4">
    <location>
        <begin position="1028"/>
        <end position="1040"/>
    </location>
</feature>
<feature type="compositionally biased region" description="Acidic residues" evidence="4">
    <location>
        <begin position="1658"/>
        <end position="1667"/>
    </location>
</feature>
<dbReference type="Gene3D" id="3.40.50.10810">
    <property type="entry name" value="Tandem AAA-ATPase domain"/>
    <property type="match status" value="1"/>
</dbReference>
<evidence type="ECO:0000256" key="4">
    <source>
        <dbReference type="SAM" id="MobiDB-lite"/>
    </source>
</evidence>
<keyword evidence="3" id="KW-0067">ATP-binding</keyword>
<keyword evidence="2" id="KW-0378">Hydrolase</keyword>
<feature type="compositionally biased region" description="Acidic residues" evidence="4">
    <location>
        <begin position="1730"/>
        <end position="1743"/>
    </location>
</feature>
<dbReference type="SMART" id="SM00487">
    <property type="entry name" value="DEXDc"/>
    <property type="match status" value="1"/>
</dbReference>
<gene>
    <name evidence="7" type="ORF">AC579_9760</name>
</gene>
<protein>
    <recommendedName>
        <fullName evidence="9">Helicase C-terminal domain-containing protein</fullName>
    </recommendedName>
</protein>
<feature type="region of interest" description="Disordered" evidence="4">
    <location>
        <begin position="882"/>
        <end position="1047"/>
    </location>
</feature>
<feature type="region of interest" description="Disordered" evidence="4">
    <location>
        <begin position="549"/>
        <end position="600"/>
    </location>
</feature>
<dbReference type="STRING" id="113226.A0A139IG03"/>
<comment type="caution">
    <text evidence="7">The sequence shown here is derived from an EMBL/GenBank/DDBJ whole genome shotgun (WGS) entry which is preliminary data.</text>
</comment>
<proteinExistence type="predicted"/>
<accession>A0A139IG03</accession>
<feature type="region of interest" description="Disordered" evidence="4">
    <location>
        <begin position="1615"/>
        <end position="1779"/>
    </location>
</feature>
<evidence type="ECO:0000259" key="6">
    <source>
        <dbReference type="PROSITE" id="PS51194"/>
    </source>
</evidence>
<feature type="region of interest" description="Disordered" evidence="4">
    <location>
        <begin position="731"/>
        <end position="759"/>
    </location>
</feature>
<evidence type="ECO:0008006" key="9">
    <source>
        <dbReference type="Google" id="ProtNLM"/>
    </source>
</evidence>
<dbReference type="InterPro" id="IPR038718">
    <property type="entry name" value="SNF2-like_sf"/>
</dbReference>
<dbReference type="Gene3D" id="3.40.50.300">
    <property type="entry name" value="P-loop containing nucleotide triphosphate hydrolases"/>
    <property type="match status" value="2"/>
</dbReference>
<feature type="compositionally biased region" description="Basic residues" evidence="4">
    <location>
        <begin position="1615"/>
        <end position="1634"/>
    </location>
</feature>
<dbReference type="Proteomes" id="UP000073492">
    <property type="component" value="Unassembled WGS sequence"/>
</dbReference>
<dbReference type="FunFam" id="3.40.50.10810:FF:000053">
    <property type="entry name" value="SNF2 family helicase/ATPase, putative"/>
    <property type="match status" value="1"/>
</dbReference>
<dbReference type="OrthoDB" id="423559at2759"/>
<dbReference type="InterPro" id="IPR001650">
    <property type="entry name" value="Helicase_C-like"/>
</dbReference>